<dbReference type="WBParaSite" id="HPBE_0000969301-mRNA-1">
    <property type="protein sequence ID" value="HPBE_0000969301-mRNA-1"/>
    <property type="gene ID" value="HPBE_0000969301"/>
</dbReference>
<evidence type="ECO:0000313" key="3">
    <source>
        <dbReference type="Proteomes" id="UP000050761"/>
    </source>
</evidence>
<protein>
    <submittedName>
        <fullName evidence="2 4">Uncharacterized protein</fullName>
    </submittedName>
</protein>
<reference evidence="4" key="2">
    <citation type="submission" date="2019-09" db="UniProtKB">
        <authorList>
            <consortium name="WormBaseParasite"/>
        </authorList>
    </citation>
    <scope>IDENTIFICATION</scope>
</reference>
<dbReference type="Proteomes" id="UP000050761">
    <property type="component" value="Unassembled WGS sequence"/>
</dbReference>
<sequence>MLKLARGSSNFSVSSIEYDRRPPSSRPKREALKRKGVHFNDELEVLDVAEPCTMSTSTFLHQKGLAWNSLARTL</sequence>
<gene>
    <name evidence="2" type="ORF">HPBE_LOCUS9694</name>
</gene>
<feature type="region of interest" description="Disordered" evidence="1">
    <location>
        <begin position="1"/>
        <end position="31"/>
    </location>
</feature>
<evidence type="ECO:0000313" key="2">
    <source>
        <dbReference type="EMBL" id="VDO81827.1"/>
    </source>
</evidence>
<dbReference type="EMBL" id="UZAH01026514">
    <property type="protein sequence ID" value="VDO81827.1"/>
    <property type="molecule type" value="Genomic_DNA"/>
</dbReference>
<dbReference type="OrthoDB" id="5875682at2759"/>
<feature type="compositionally biased region" description="Basic and acidic residues" evidence="1">
    <location>
        <begin position="17"/>
        <end position="30"/>
    </location>
</feature>
<reference evidence="2 3" key="1">
    <citation type="submission" date="2018-11" db="EMBL/GenBank/DDBJ databases">
        <authorList>
            <consortium name="Pathogen Informatics"/>
        </authorList>
    </citation>
    <scope>NUCLEOTIDE SEQUENCE [LARGE SCALE GENOMIC DNA]</scope>
</reference>
<dbReference type="AlphaFoldDB" id="A0A3P7ZCS6"/>
<keyword evidence="3" id="KW-1185">Reference proteome</keyword>
<proteinExistence type="predicted"/>
<accession>A0A3P7ZCS6</accession>
<evidence type="ECO:0000313" key="4">
    <source>
        <dbReference type="WBParaSite" id="HPBE_0000969301-mRNA-1"/>
    </source>
</evidence>
<organism evidence="2">
    <name type="scientific">Heligmosomoides polygyrus</name>
    <name type="common">Parasitic roundworm</name>
    <dbReference type="NCBI Taxonomy" id="6339"/>
    <lineage>
        <taxon>Eukaryota</taxon>
        <taxon>Metazoa</taxon>
        <taxon>Ecdysozoa</taxon>
        <taxon>Nematoda</taxon>
        <taxon>Chromadorea</taxon>
        <taxon>Rhabditida</taxon>
        <taxon>Rhabditina</taxon>
        <taxon>Rhabditomorpha</taxon>
        <taxon>Strongyloidea</taxon>
        <taxon>Heligmosomidae</taxon>
        <taxon>Heligmosomoides</taxon>
    </lineage>
</organism>
<name>A0A3P7ZCS6_HELPZ</name>
<evidence type="ECO:0000256" key="1">
    <source>
        <dbReference type="SAM" id="MobiDB-lite"/>
    </source>
</evidence>